<evidence type="ECO:0000256" key="7">
    <source>
        <dbReference type="ARBA" id="ARBA00023128"/>
    </source>
</evidence>
<dbReference type="InterPro" id="IPR049562">
    <property type="entry name" value="SLC25A33/36-like"/>
</dbReference>
<evidence type="ECO:0000313" key="11">
    <source>
        <dbReference type="EMBL" id="PRP82230.1"/>
    </source>
</evidence>
<dbReference type="InterPro" id="IPR023395">
    <property type="entry name" value="MCP_dom_sf"/>
</dbReference>
<dbReference type="InParanoid" id="A0A2P6NE55"/>
<dbReference type="GO" id="GO:1990519">
    <property type="term" value="P:pyrimidine nucleotide import into mitochondrion"/>
    <property type="evidence" value="ECO:0007669"/>
    <property type="project" value="TreeGrafter"/>
</dbReference>
<dbReference type="PANTHER" id="PTHR45829">
    <property type="entry name" value="MITOCHONDRIAL CARRIER PROTEIN RIM2"/>
    <property type="match status" value="1"/>
</dbReference>
<dbReference type="STRING" id="1890364.A0A2P6NE55"/>
<sequence length="295" mass="32789">MGGITAALVTCPLEVIKTRLQAGQVRIASTTTFGTRLTSIFLDIWRGEGIRGLWRGLGPNLVGVAPSRAIHFSTYSGIKSFLRSQGMEESSSMHLLSAIGAGMTVHTLTSPLWLIKTRLQLQGRSSGSPYYNNSFDCIRKVWREEGVRGFYRGLVASYVGITESAMQFVLYEKFKHLMQVQKYKAIHGITEEKITKEQANTITLGTTEYLTVASLSKLIAAAATYPHEVVRTRMRDRRDAVKPKYHGFLQSLRLIAKEEGLAGLYGGMGVHLLRVVPNAAIMFLTYETILRVLTK</sequence>
<dbReference type="PRINTS" id="PR00926">
    <property type="entry name" value="MITOCARRIER"/>
</dbReference>
<dbReference type="SUPFAM" id="SSF103506">
    <property type="entry name" value="Mitochondrial carrier"/>
    <property type="match status" value="1"/>
</dbReference>
<dbReference type="PROSITE" id="PS50920">
    <property type="entry name" value="SOLCAR"/>
    <property type="match status" value="3"/>
</dbReference>
<feature type="repeat" description="Solcar" evidence="9">
    <location>
        <begin position="89"/>
        <end position="177"/>
    </location>
</feature>
<comment type="similarity">
    <text evidence="10">Belongs to the mitochondrial carrier (TC 2.A.29) family.</text>
</comment>
<keyword evidence="2 10" id="KW-0813">Transport</keyword>
<dbReference type="FunCoup" id="A0A2P6NE55">
    <property type="interactions" value="460"/>
</dbReference>
<evidence type="ECO:0000256" key="10">
    <source>
        <dbReference type="RuleBase" id="RU000488"/>
    </source>
</evidence>
<comment type="subcellular location">
    <subcellularLocation>
        <location evidence="1">Mitochondrion inner membrane</location>
        <topology evidence="1">Multi-pass membrane protein</topology>
    </subcellularLocation>
</comment>
<accession>A0A2P6NE55</accession>
<keyword evidence="3 9" id="KW-0812">Transmembrane</keyword>
<dbReference type="Pfam" id="PF00153">
    <property type="entry name" value="Mito_carr"/>
    <property type="match status" value="3"/>
</dbReference>
<comment type="caution">
    <text evidence="11">The sequence shown here is derived from an EMBL/GenBank/DDBJ whole genome shotgun (WGS) entry which is preliminary data.</text>
</comment>
<feature type="repeat" description="Solcar" evidence="9">
    <location>
        <begin position="1"/>
        <end position="81"/>
    </location>
</feature>
<dbReference type="Gene3D" id="1.50.40.10">
    <property type="entry name" value="Mitochondrial carrier domain"/>
    <property type="match status" value="1"/>
</dbReference>
<dbReference type="OrthoDB" id="269120at2759"/>
<organism evidence="11 12">
    <name type="scientific">Planoprotostelium fungivorum</name>
    <dbReference type="NCBI Taxonomy" id="1890364"/>
    <lineage>
        <taxon>Eukaryota</taxon>
        <taxon>Amoebozoa</taxon>
        <taxon>Evosea</taxon>
        <taxon>Variosea</taxon>
        <taxon>Cavosteliida</taxon>
        <taxon>Cavosteliaceae</taxon>
        <taxon>Planoprotostelium</taxon>
    </lineage>
</organism>
<evidence type="ECO:0000256" key="4">
    <source>
        <dbReference type="ARBA" id="ARBA00022737"/>
    </source>
</evidence>
<evidence type="ECO:0000256" key="2">
    <source>
        <dbReference type="ARBA" id="ARBA00022448"/>
    </source>
</evidence>
<dbReference type="GO" id="GO:0005743">
    <property type="term" value="C:mitochondrial inner membrane"/>
    <property type="evidence" value="ECO:0007669"/>
    <property type="project" value="UniProtKB-SubCell"/>
</dbReference>
<reference evidence="11 12" key="1">
    <citation type="journal article" date="2018" name="Genome Biol. Evol.">
        <title>Multiple Roots of Fruiting Body Formation in Amoebozoa.</title>
        <authorList>
            <person name="Hillmann F."/>
            <person name="Forbes G."/>
            <person name="Novohradska S."/>
            <person name="Ferling I."/>
            <person name="Riege K."/>
            <person name="Groth M."/>
            <person name="Westermann M."/>
            <person name="Marz M."/>
            <person name="Spaller T."/>
            <person name="Winckler T."/>
            <person name="Schaap P."/>
            <person name="Glockner G."/>
        </authorList>
    </citation>
    <scope>NUCLEOTIDE SEQUENCE [LARGE SCALE GENOMIC DNA]</scope>
    <source>
        <strain evidence="11 12">Jena</strain>
    </source>
</reference>
<evidence type="ECO:0000313" key="12">
    <source>
        <dbReference type="Proteomes" id="UP000241769"/>
    </source>
</evidence>
<keyword evidence="8 9" id="KW-0472">Membrane</keyword>
<keyword evidence="6" id="KW-1133">Transmembrane helix</keyword>
<keyword evidence="4" id="KW-0677">Repeat</keyword>
<keyword evidence="5" id="KW-0999">Mitochondrion inner membrane</keyword>
<evidence type="ECO:0000256" key="1">
    <source>
        <dbReference type="ARBA" id="ARBA00004448"/>
    </source>
</evidence>
<dbReference type="InterPro" id="IPR018108">
    <property type="entry name" value="MCP_transmembrane"/>
</dbReference>
<gene>
    <name evidence="11" type="ORF">PROFUN_06242</name>
</gene>
<keyword evidence="12" id="KW-1185">Reference proteome</keyword>
<evidence type="ECO:0000256" key="8">
    <source>
        <dbReference type="ARBA" id="ARBA00023136"/>
    </source>
</evidence>
<evidence type="ECO:0000256" key="3">
    <source>
        <dbReference type="ARBA" id="ARBA00022692"/>
    </source>
</evidence>
<evidence type="ECO:0000256" key="6">
    <source>
        <dbReference type="ARBA" id="ARBA00022989"/>
    </source>
</evidence>
<protein>
    <recommendedName>
        <fullName evidence="13">Mitochondrial carrier protein</fullName>
    </recommendedName>
</protein>
<dbReference type="AlphaFoldDB" id="A0A2P6NE55"/>
<dbReference type="Proteomes" id="UP000241769">
    <property type="component" value="Unassembled WGS sequence"/>
</dbReference>
<dbReference type="PANTHER" id="PTHR45829:SF4">
    <property type="entry name" value="MITOCHONDRIAL CARRIER PROTEIN RIM2"/>
    <property type="match status" value="1"/>
</dbReference>
<name>A0A2P6NE55_9EUKA</name>
<keyword evidence="7" id="KW-0496">Mitochondrion</keyword>
<evidence type="ECO:0000256" key="5">
    <source>
        <dbReference type="ARBA" id="ARBA00022792"/>
    </source>
</evidence>
<evidence type="ECO:0000256" key="9">
    <source>
        <dbReference type="PROSITE-ProRule" id="PRU00282"/>
    </source>
</evidence>
<dbReference type="InterPro" id="IPR002067">
    <property type="entry name" value="MCP"/>
</dbReference>
<feature type="repeat" description="Solcar" evidence="9">
    <location>
        <begin position="208"/>
        <end position="292"/>
    </location>
</feature>
<proteinExistence type="inferred from homology"/>
<dbReference type="GO" id="GO:0015218">
    <property type="term" value="F:pyrimidine nucleotide transmembrane transporter activity"/>
    <property type="evidence" value="ECO:0007669"/>
    <property type="project" value="InterPro"/>
</dbReference>
<evidence type="ECO:0008006" key="13">
    <source>
        <dbReference type="Google" id="ProtNLM"/>
    </source>
</evidence>
<dbReference type="EMBL" id="MDYQ01000107">
    <property type="protein sequence ID" value="PRP82230.1"/>
    <property type="molecule type" value="Genomic_DNA"/>
</dbReference>